<dbReference type="CDD" id="cd13546">
    <property type="entry name" value="PBP2_BitB"/>
    <property type="match status" value="1"/>
</dbReference>
<dbReference type="PANTHER" id="PTHR30006:SF2">
    <property type="entry name" value="ABC TRANSPORTER SUBSTRATE-BINDING PROTEIN"/>
    <property type="match status" value="1"/>
</dbReference>
<dbReference type="GO" id="GO:0030975">
    <property type="term" value="F:thiamine binding"/>
    <property type="evidence" value="ECO:0007669"/>
    <property type="project" value="TreeGrafter"/>
</dbReference>
<feature type="chain" id="PRO_5038763330" evidence="2">
    <location>
        <begin position="20"/>
        <end position="342"/>
    </location>
</feature>
<organism evidence="3 4">
    <name type="scientific">Proteiniclasticum ruminis</name>
    <dbReference type="NCBI Taxonomy" id="398199"/>
    <lineage>
        <taxon>Bacteria</taxon>
        <taxon>Bacillati</taxon>
        <taxon>Bacillota</taxon>
        <taxon>Clostridia</taxon>
        <taxon>Eubacteriales</taxon>
        <taxon>Clostridiaceae</taxon>
        <taxon>Proteiniclasticum</taxon>
    </lineage>
</organism>
<dbReference type="GO" id="GO:0015888">
    <property type="term" value="P:thiamine transport"/>
    <property type="evidence" value="ECO:0007669"/>
    <property type="project" value="TreeGrafter"/>
</dbReference>
<dbReference type="GO" id="GO:0030288">
    <property type="term" value="C:outer membrane-bounded periplasmic space"/>
    <property type="evidence" value="ECO:0007669"/>
    <property type="project" value="TreeGrafter"/>
</dbReference>
<dbReference type="GO" id="GO:0030976">
    <property type="term" value="F:thiamine pyrophosphate binding"/>
    <property type="evidence" value="ECO:0007669"/>
    <property type="project" value="TreeGrafter"/>
</dbReference>
<dbReference type="Pfam" id="PF13343">
    <property type="entry name" value="SBP_bac_6"/>
    <property type="match status" value="1"/>
</dbReference>
<dbReference type="PIRSF" id="PIRSF002825">
    <property type="entry name" value="CfbpA"/>
    <property type="match status" value="1"/>
</dbReference>
<dbReference type="AlphaFoldDB" id="A0A1G8K0Z6"/>
<evidence type="ECO:0000313" key="4">
    <source>
        <dbReference type="Proteomes" id="UP000183255"/>
    </source>
</evidence>
<dbReference type="SUPFAM" id="SSF53850">
    <property type="entry name" value="Periplasmic binding protein-like II"/>
    <property type="match status" value="1"/>
</dbReference>
<dbReference type="Gene3D" id="3.40.190.10">
    <property type="entry name" value="Periplasmic binding protein-like II"/>
    <property type="match status" value="2"/>
</dbReference>
<keyword evidence="1 2" id="KW-0732">Signal</keyword>
<gene>
    <name evidence="3" type="ORF">SAMN05421804_102165</name>
</gene>
<dbReference type="PROSITE" id="PS51257">
    <property type="entry name" value="PROKAR_LIPOPROTEIN"/>
    <property type="match status" value="1"/>
</dbReference>
<evidence type="ECO:0000256" key="1">
    <source>
        <dbReference type="ARBA" id="ARBA00022729"/>
    </source>
</evidence>
<proteinExistence type="predicted"/>
<reference evidence="3 4" key="1">
    <citation type="submission" date="2016-10" db="EMBL/GenBank/DDBJ databases">
        <authorList>
            <person name="de Groot N.N."/>
        </authorList>
    </citation>
    <scope>NUCLEOTIDE SEQUENCE [LARGE SCALE GENOMIC DNA]</scope>
    <source>
        <strain evidence="3 4">CGMCC 1.5058</strain>
    </source>
</reference>
<evidence type="ECO:0000256" key="2">
    <source>
        <dbReference type="SAM" id="SignalP"/>
    </source>
</evidence>
<protein>
    <submittedName>
        <fullName evidence="3">Iron(III) transport system substrate-binding protein</fullName>
    </submittedName>
</protein>
<dbReference type="RefSeq" id="WP_031577712.1">
    <property type="nucleotide sequence ID" value="NZ_FNDZ01000002.1"/>
</dbReference>
<evidence type="ECO:0000313" key="3">
    <source>
        <dbReference type="EMBL" id="SDI37027.1"/>
    </source>
</evidence>
<dbReference type="PANTHER" id="PTHR30006">
    <property type="entry name" value="THIAMINE-BINDING PERIPLASMIC PROTEIN-RELATED"/>
    <property type="match status" value="1"/>
</dbReference>
<feature type="signal peptide" evidence="2">
    <location>
        <begin position="1"/>
        <end position="19"/>
    </location>
</feature>
<dbReference type="Proteomes" id="UP000183255">
    <property type="component" value="Unassembled WGS sequence"/>
</dbReference>
<dbReference type="EMBL" id="FNDZ01000002">
    <property type="protein sequence ID" value="SDI37027.1"/>
    <property type="molecule type" value="Genomic_DNA"/>
</dbReference>
<name>A0A1G8K0Z6_9CLOT</name>
<accession>A0A1G8K0Z6</accession>
<sequence>MKKKISLLLIAMLSLTSLAACGEKADAETPQEGGGSVVVYSPHNAEEINPIINEFTERTGIRVDVVAAGTGELLKRVEAESANPLGDVMWGGGAESLDSFKEYFASYTIEDDAKIPDLFKDPDRLWYGFSALPMVIIYNNKLVSAEEAPKSWEDLTDPKWKGKIAFADPAKSGSSYTIMATMLEAFKNDGEDGWKTMKAFIENLDNKILGSSSGTYKGVSDGEYAVGLTLEKAASRYIIAGSDMTIVYPEEGTSAAPDGIALIKGAKNEENAKKFIEFTFSKEVQDLAAKDFSWRSTRTDANNPEGLGSIDDIKLLDYDFKFAAENKDALLEKWKNIVTGQE</sequence>
<dbReference type="InterPro" id="IPR026045">
    <property type="entry name" value="Ferric-bd"/>
</dbReference>